<dbReference type="SUPFAM" id="SSF53474">
    <property type="entry name" value="alpha/beta-Hydrolases"/>
    <property type="match status" value="1"/>
</dbReference>
<dbReference type="EC" id="3.1.-.-" evidence="8"/>
<keyword evidence="6" id="KW-0496">Mitochondrion</keyword>
<evidence type="ECO:0000313" key="12">
    <source>
        <dbReference type="Proteomes" id="UP001628179"/>
    </source>
</evidence>
<gene>
    <name evidence="11" type="ORF">MFIFM68171_07423</name>
</gene>
<feature type="region of interest" description="Disordered" evidence="9">
    <location>
        <begin position="1"/>
        <end position="36"/>
    </location>
</feature>
<accession>A0ABQ0GHH0</accession>
<comment type="subcellular location">
    <subcellularLocation>
        <location evidence="8">Endoplasmic reticulum membrane</location>
    </subcellularLocation>
    <subcellularLocation>
        <location evidence="3">Membrane</location>
    </subcellularLocation>
    <subcellularLocation>
        <location evidence="2">Mitochondrion</location>
    </subcellularLocation>
</comment>
<evidence type="ECO:0000256" key="1">
    <source>
        <dbReference type="ARBA" id="ARBA00003496"/>
    </source>
</evidence>
<dbReference type="PANTHER" id="PTHR48182:SF2">
    <property type="entry name" value="PROTEIN SERAC1"/>
    <property type="match status" value="1"/>
</dbReference>
<evidence type="ECO:0000256" key="8">
    <source>
        <dbReference type="RuleBase" id="RU365011"/>
    </source>
</evidence>
<dbReference type="InterPro" id="IPR052374">
    <property type="entry name" value="SERAC1"/>
</dbReference>
<feature type="domain" description="GPI inositol-deacylase PGAP1-like alpha/beta" evidence="10">
    <location>
        <begin position="83"/>
        <end position="211"/>
    </location>
</feature>
<keyword evidence="12" id="KW-1185">Reference proteome</keyword>
<evidence type="ECO:0000313" key="11">
    <source>
        <dbReference type="EMBL" id="GAB1317213.1"/>
    </source>
</evidence>
<evidence type="ECO:0000256" key="3">
    <source>
        <dbReference type="ARBA" id="ARBA00004370"/>
    </source>
</evidence>
<name>A0ABQ0GHH0_9PEZI</name>
<dbReference type="Pfam" id="PF07819">
    <property type="entry name" value="PGAP1"/>
    <property type="match status" value="1"/>
</dbReference>
<evidence type="ECO:0000256" key="6">
    <source>
        <dbReference type="ARBA" id="ARBA00023128"/>
    </source>
</evidence>
<proteinExistence type="inferred from homology"/>
<dbReference type="Proteomes" id="UP001628179">
    <property type="component" value="Unassembled WGS sequence"/>
</dbReference>
<dbReference type="PANTHER" id="PTHR48182">
    <property type="entry name" value="PROTEIN SERAC1"/>
    <property type="match status" value="1"/>
</dbReference>
<evidence type="ECO:0000259" key="10">
    <source>
        <dbReference type="Pfam" id="PF07819"/>
    </source>
</evidence>
<comment type="function">
    <text evidence="1 8">Involved in inositol deacylation of GPI-anchored proteins which plays important roles in the quality control and ER-associated degradation of GPI-anchored proteins.</text>
</comment>
<dbReference type="InterPro" id="IPR012908">
    <property type="entry name" value="PGAP1-ab_dom-like"/>
</dbReference>
<sequence>MAHDNSGFALSHRSRPPASEIEPHPPPSPIRPSSSFSRVHRRLRAFRSLTARSILESHPEEDAHGAYGLNLLSEPSEPRLNFIFVHGLGGGSRKTWSSSPGPGTFWPKEWLPSEPGFKHVRIYSYGYNSDWTKTQQSHLSIHDFAQALLADMYNSTHLRKNGDTPIVLIAHSMGGLVAKKAYLLARRDPLYREFAERIHSMYFLATPHRGADSAQTLSRVLASSIFYGSKTFVDELFPSSAMLQAINDDFRHVSADLQLWSFFEGVPTTSGPRSFLVVEKDSAVMNLPGEHIQYLEADHRHVCKFDSPAHPNYQIVQRCLLRAVEDIEKDCGLRARHILCLPSSPP</sequence>
<keyword evidence="7 8" id="KW-0472">Membrane</keyword>
<dbReference type="EMBL" id="BAAFSV010000004">
    <property type="protein sequence ID" value="GAB1317213.1"/>
    <property type="molecule type" value="Genomic_DNA"/>
</dbReference>
<keyword evidence="8" id="KW-0378">Hydrolase</keyword>
<evidence type="ECO:0000256" key="9">
    <source>
        <dbReference type="SAM" id="MobiDB-lite"/>
    </source>
</evidence>
<evidence type="ECO:0000256" key="5">
    <source>
        <dbReference type="ARBA" id="ARBA00022824"/>
    </source>
</evidence>
<dbReference type="Gene3D" id="3.40.50.1820">
    <property type="entry name" value="alpha/beta hydrolase"/>
    <property type="match status" value="1"/>
</dbReference>
<organism evidence="11 12">
    <name type="scientific">Madurella fahalii</name>
    <dbReference type="NCBI Taxonomy" id="1157608"/>
    <lineage>
        <taxon>Eukaryota</taxon>
        <taxon>Fungi</taxon>
        <taxon>Dikarya</taxon>
        <taxon>Ascomycota</taxon>
        <taxon>Pezizomycotina</taxon>
        <taxon>Sordariomycetes</taxon>
        <taxon>Sordariomycetidae</taxon>
        <taxon>Sordariales</taxon>
        <taxon>Sordariales incertae sedis</taxon>
        <taxon>Madurella</taxon>
    </lineage>
</organism>
<evidence type="ECO:0000256" key="7">
    <source>
        <dbReference type="ARBA" id="ARBA00023136"/>
    </source>
</evidence>
<evidence type="ECO:0000256" key="4">
    <source>
        <dbReference type="ARBA" id="ARBA00015856"/>
    </source>
</evidence>
<dbReference type="InterPro" id="IPR029058">
    <property type="entry name" value="AB_hydrolase_fold"/>
</dbReference>
<keyword evidence="5 8" id="KW-0256">Endoplasmic reticulum</keyword>
<dbReference type="RefSeq" id="XP_070918944.1">
    <property type="nucleotide sequence ID" value="XM_071062843.1"/>
</dbReference>
<dbReference type="GeneID" id="98178166"/>
<comment type="similarity">
    <text evidence="8">Belongs to the GPI inositol-deacylase family.</text>
</comment>
<keyword evidence="8" id="KW-0813">Transport</keyword>
<comment type="caution">
    <text evidence="11">The sequence shown here is derived from an EMBL/GenBank/DDBJ whole genome shotgun (WGS) entry which is preliminary data.</text>
</comment>
<evidence type="ECO:0000256" key="2">
    <source>
        <dbReference type="ARBA" id="ARBA00004173"/>
    </source>
</evidence>
<reference evidence="11 12" key="1">
    <citation type="submission" date="2024-09" db="EMBL/GenBank/DDBJ databases">
        <title>Itraconazole resistance in Madurella fahalii resulting from another homologue of gene encoding cytochrome P450 14-alpha sterol demethylase (CYP51).</title>
        <authorList>
            <person name="Yoshioka I."/>
            <person name="Fahal A.H."/>
            <person name="Kaneko S."/>
            <person name="Yaguchi T."/>
        </authorList>
    </citation>
    <scope>NUCLEOTIDE SEQUENCE [LARGE SCALE GENOMIC DNA]</scope>
    <source>
        <strain evidence="11 12">IFM 68171</strain>
    </source>
</reference>
<protein>
    <recommendedName>
        <fullName evidence="4 8">GPI inositol-deacylase</fullName>
        <ecNumber evidence="8">3.1.-.-</ecNumber>
    </recommendedName>
</protein>
<keyword evidence="8" id="KW-0653">Protein transport</keyword>